<evidence type="ECO:0000313" key="2">
    <source>
        <dbReference type="EMBL" id="TNN82626.1"/>
    </source>
</evidence>
<reference evidence="2 3" key="1">
    <citation type="submission" date="2019-03" db="EMBL/GenBank/DDBJ databases">
        <title>First draft genome of Liparis tanakae, snailfish: a comprehensive survey of snailfish specific genes.</title>
        <authorList>
            <person name="Kim W."/>
            <person name="Song I."/>
            <person name="Jeong J.-H."/>
            <person name="Kim D."/>
            <person name="Kim S."/>
            <person name="Ryu S."/>
            <person name="Song J.Y."/>
            <person name="Lee S.K."/>
        </authorList>
    </citation>
    <scope>NUCLEOTIDE SEQUENCE [LARGE SCALE GENOMIC DNA]</scope>
    <source>
        <tissue evidence="2">Muscle</tissue>
    </source>
</reference>
<gene>
    <name evidence="2" type="ORF">EYF80_007144</name>
</gene>
<feature type="region of interest" description="Disordered" evidence="1">
    <location>
        <begin position="73"/>
        <end position="97"/>
    </location>
</feature>
<organism evidence="2 3">
    <name type="scientific">Liparis tanakae</name>
    <name type="common">Tanaka's snailfish</name>
    <dbReference type="NCBI Taxonomy" id="230148"/>
    <lineage>
        <taxon>Eukaryota</taxon>
        <taxon>Metazoa</taxon>
        <taxon>Chordata</taxon>
        <taxon>Craniata</taxon>
        <taxon>Vertebrata</taxon>
        <taxon>Euteleostomi</taxon>
        <taxon>Actinopterygii</taxon>
        <taxon>Neopterygii</taxon>
        <taxon>Teleostei</taxon>
        <taxon>Neoteleostei</taxon>
        <taxon>Acanthomorphata</taxon>
        <taxon>Eupercaria</taxon>
        <taxon>Perciformes</taxon>
        <taxon>Cottioidei</taxon>
        <taxon>Cottales</taxon>
        <taxon>Liparidae</taxon>
        <taxon>Liparis</taxon>
    </lineage>
</organism>
<comment type="caution">
    <text evidence="2">The sequence shown here is derived from an EMBL/GenBank/DDBJ whole genome shotgun (WGS) entry which is preliminary data.</text>
</comment>
<dbReference type="Proteomes" id="UP000314294">
    <property type="component" value="Unassembled WGS sequence"/>
</dbReference>
<feature type="compositionally biased region" description="Polar residues" evidence="1">
    <location>
        <begin position="73"/>
        <end position="83"/>
    </location>
</feature>
<proteinExistence type="predicted"/>
<evidence type="ECO:0000256" key="1">
    <source>
        <dbReference type="SAM" id="MobiDB-lite"/>
    </source>
</evidence>
<dbReference type="AlphaFoldDB" id="A0A4Z2IXL8"/>
<accession>A0A4Z2IXL8</accession>
<feature type="region of interest" description="Disordered" evidence="1">
    <location>
        <begin position="1"/>
        <end position="21"/>
    </location>
</feature>
<evidence type="ECO:0000313" key="3">
    <source>
        <dbReference type="Proteomes" id="UP000314294"/>
    </source>
</evidence>
<sequence length="153" mass="16154">MLHFTLQPPLPFPLSHSPAKTSPAREACLETRAGGSGVGTSASLRLAPLPSNRHQRLSFLHLEPVRSTSTVATLPSRKSTAQGQGEGRARCDGIGSDGPEQNEILVTRLPHHVSAGLTLVINNLLNGTSALVVDAADELVIVLLVMDTGRRKA</sequence>
<protein>
    <submittedName>
        <fullName evidence="2">Uncharacterized protein</fullName>
    </submittedName>
</protein>
<keyword evidence="3" id="KW-1185">Reference proteome</keyword>
<dbReference type="EMBL" id="SRLO01000038">
    <property type="protein sequence ID" value="TNN82626.1"/>
    <property type="molecule type" value="Genomic_DNA"/>
</dbReference>
<name>A0A4Z2IXL8_9TELE</name>